<dbReference type="InterPro" id="IPR013325">
    <property type="entry name" value="RNA_pol_sigma_r2"/>
</dbReference>
<dbReference type="SUPFAM" id="SSF88659">
    <property type="entry name" value="Sigma3 and sigma4 domains of RNA polymerase sigma factors"/>
    <property type="match status" value="1"/>
</dbReference>
<keyword evidence="8" id="KW-1185">Reference proteome</keyword>
<dbReference type="STRING" id="1844.UG56_001625"/>
<dbReference type="Proteomes" id="UP000033772">
    <property type="component" value="Unassembled WGS sequence"/>
</dbReference>
<proteinExistence type="inferred from homology"/>
<comment type="caution">
    <text evidence="7">The sequence shown here is derived from an EMBL/GenBank/DDBJ whole genome shotgun (WGS) entry which is preliminary data.</text>
</comment>
<gene>
    <name evidence="7" type="ORF">UG56_001625</name>
</gene>
<evidence type="ECO:0000313" key="7">
    <source>
        <dbReference type="EMBL" id="OIJ28506.1"/>
    </source>
</evidence>
<dbReference type="InterPro" id="IPR013324">
    <property type="entry name" value="RNA_pol_sigma_r3/r4-like"/>
</dbReference>
<dbReference type="InterPro" id="IPR036388">
    <property type="entry name" value="WH-like_DNA-bd_sf"/>
</dbReference>
<evidence type="ECO:0000256" key="3">
    <source>
        <dbReference type="ARBA" id="ARBA00023082"/>
    </source>
</evidence>
<reference evidence="7" key="1">
    <citation type="submission" date="2016-10" db="EMBL/GenBank/DDBJ databases">
        <title>Draft Genome Sequence of Nocardioides luteus Strain BAFB, an Alkane-Degrading Bacterium Isolated from JP-7 Polluted Soil.</title>
        <authorList>
            <person name="Brown L."/>
            <person name="Ruiz O.N."/>
            <person name="Gunasekera T."/>
        </authorList>
    </citation>
    <scope>NUCLEOTIDE SEQUENCE [LARGE SCALE GENOMIC DNA]</scope>
    <source>
        <strain evidence="7">BAFB</strain>
    </source>
</reference>
<dbReference type="EMBL" id="JZDQ02000002">
    <property type="protein sequence ID" value="OIJ28506.1"/>
    <property type="molecule type" value="Genomic_DNA"/>
</dbReference>
<protein>
    <submittedName>
        <fullName evidence="7">RNA polymerase subunit sigma-24</fullName>
    </submittedName>
</protein>
<evidence type="ECO:0000256" key="1">
    <source>
        <dbReference type="ARBA" id="ARBA00010641"/>
    </source>
</evidence>
<dbReference type="SUPFAM" id="SSF88946">
    <property type="entry name" value="Sigma2 domain of RNA polymerase sigma factors"/>
    <property type="match status" value="1"/>
</dbReference>
<dbReference type="InterPro" id="IPR007627">
    <property type="entry name" value="RNA_pol_sigma70_r2"/>
</dbReference>
<sequence length="199" mass="21775">MLGAPASPQHEESPIASDALSLDDIDELARRAKDGDRDALEALLSAVRPRVLSTCRGVLPHLADAEDACQEALISVAAKIGTWTGSARFTTWLHVVAVNAARSTYRRLKRQAVPVEVMPADRPDPRTTSVIAGTRLDLLEAMEKLEVDHPQLVEPLLLRDVYGLPYDEIAGLVDVPLGTIKAQIHRGRRLARPLLRESE</sequence>
<evidence type="ECO:0000256" key="4">
    <source>
        <dbReference type="ARBA" id="ARBA00023163"/>
    </source>
</evidence>
<dbReference type="Pfam" id="PF04542">
    <property type="entry name" value="Sigma70_r2"/>
    <property type="match status" value="1"/>
</dbReference>
<dbReference type="GO" id="GO:0016987">
    <property type="term" value="F:sigma factor activity"/>
    <property type="evidence" value="ECO:0007669"/>
    <property type="project" value="UniProtKB-KW"/>
</dbReference>
<dbReference type="NCBIfam" id="TIGR02937">
    <property type="entry name" value="sigma70-ECF"/>
    <property type="match status" value="1"/>
</dbReference>
<evidence type="ECO:0000256" key="2">
    <source>
        <dbReference type="ARBA" id="ARBA00023015"/>
    </source>
</evidence>
<evidence type="ECO:0000313" key="8">
    <source>
        <dbReference type="Proteomes" id="UP000033772"/>
    </source>
</evidence>
<evidence type="ECO:0000259" key="6">
    <source>
        <dbReference type="Pfam" id="PF08281"/>
    </source>
</evidence>
<comment type="similarity">
    <text evidence="1">Belongs to the sigma-70 factor family. ECF subfamily.</text>
</comment>
<organism evidence="7 8">
    <name type="scientific">Nocardioides luteus</name>
    <dbReference type="NCBI Taxonomy" id="1844"/>
    <lineage>
        <taxon>Bacteria</taxon>
        <taxon>Bacillati</taxon>
        <taxon>Actinomycetota</taxon>
        <taxon>Actinomycetes</taxon>
        <taxon>Propionibacteriales</taxon>
        <taxon>Nocardioidaceae</taxon>
        <taxon>Nocardioides</taxon>
    </lineage>
</organism>
<dbReference type="InterPro" id="IPR039425">
    <property type="entry name" value="RNA_pol_sigma-70-like"/>
</dbReference>
<evidence type="ECO:0000259" key="5">
    <source>
        <dbReference type="Pfam" id="PF04542"/>
    </source>
</evidence>
<feature type="domain" description="RNA polymerase sigma-70 region 2" evidence="5">
    <location>
        <begin position="44"/>
        <end position="110"/>
    </location>
</feature>
<dbReference type="GO" id="GO:0006352">
    <property type="term" value="P:DNA-templated transcription initiation"/>
    <property type="evidence" value="ECO:0007669"/>
    <property type="project" value="InterPro"/>
</dbReference>
<dbReference type="RefSeq" id="WP_045551677.1">
    <property type="nucleotide sequence ID" value="NZ_JZDQ02000002.1"/>
</dbReference>
<keyword evidence="4" id="KW-0804">Transcription</keyword>
<accession>A0A1J4NAH0</accession>
<dbReference type="Gene3D" id="1.10.1740.10">
    <property type="match status" value="1"/>
</dbReference>
<dbReference type="Pfam" id="PF08281">
    <property type="entry name" value="Sigma70_r4_2"/>
    <property type="match status" value="1"/>
</dbReference>
<dbReference type="PANTHER" id="PTHR43133">
    <property type="entry name" value="RNA POLYMERASE ECF-TYPE SIGMA FACTO"/>
    <property type="match status" value="1"/>
</dbReference>
<dbReference type="PANTHER" id="PTHR43133:SF46">
    <property type="entry name" value="RNA POLYMERASE SIGMA-70 FACTOR ECF SUBFAMILY"/>
    <property type="match status" value="1"/>
</dbReference>
<dbReference type="InterPro" id="IPR014284">
    <property type="entry name" value="RNA_pol_sigma-70_dom"/>
</dbReference>
<dbReference type="GO" id="GO:0003677">
    <property type="term" value="F:DNA binding"/>
    <property type="evidence" value="ECO:0007669"/>
    <property type="project" value="InterPro"/>
</dbReference>
<dbReference type="InterPro" id="IPR013249">
    <property type="entry name" value="RNA_pol_sigma70_r4_t2"/>
</dbReference>
<feature type="domain" description="RNA polymerase sigma factor 70 region 4 type 2" evidence="6">
    <location>
        <begin position="153"/>
        <end position="189"/>
    </location>
</feature>
<keyword evidence="3" id="KW-0731">Sigma factor</keyword>
<name>A0A1J4NAH0_9ACTN</name>
<dbReference type="AlphaFoldDB" id="A0A1J4NAH0"/>
<keyword evidence="2" id="KW-0805">Transcription regulation</keyword>
<dbReference type="OrthoDB" id="5244716at2"/>
<dbReference type="Gene3D" id="1.10.10.10">
    <property type="entry name" value="Winged helix-like DNA-binding domain superfamily/Winged helix DNA-binding domain"/>
    <property type="match status" value="1"/>
</dbReference>